<name>A0A117NIG6_PICGL</name>
<evidence type="ECO:0000313" key="1">
    <source>
        <dbReference type="EMBL" id="KUM49942.1"/>
    </source>
</evidence>
<keyword evidence="1" id="KW-0496">Mitochondrion</keyword>
<sequence length="107" mass="12962">MNLSTVHHRTLPLIALREYEGSFWVIESKYMWLTRNNITTICYHCYCSCSHCKREEELPEKILYVFLPRRFFMYSFTWLETLDQSLLPINTNSTNFTYLFFGAWHTT</sequence>
<protein>
    <submittedName>
        <fullName evidence="1">Uncharacterized protein</fullName>
    </submittedName>
</protein>
<organism evidence="1">
    <name type="scientific">Picea glauca</name>
    <name type="common">White spruce</name>
    <name type="synonym">Pinus glauca</name>
    <dbReference type="NCBI Taxonomy" id="3330"/>
    <lineage>
        <taxon>Eukaryota</taxon>
        <taxon>Viridiplantae</taxon>
        <taxon>Streptophyta</taxon>
        <taxon>Embryophyta</taxon>
        <taxon>Tracheophyta</taxon>
        <taxon>Spermatophyta</taxon>
        <taxon>Pinopsida</taxon>
        <taxon>Pinidae</taxon>
        <taxon>Conifers I</taxon>
        <taxon>Pinales</taxon>
        <taxon>Pinaceae</taxon>
        <taxon>Picea</taxon>
    </lineage>
</organism>
<comment type="caution">
    <text evidence="1">The sequence shown here is derived from an EMBL/GenBank/DDBJ whole genome shotgun (WGS) entry which is preliminary data.</text>
</comment>
<proteinExistence type="predicted"/>
<dbReference type="EMBL" id="LKAM01000002">
    <property type="protein sequence ID" value="KUM49942.1"/>
    <property type="molecule type" value="Genomic_DNA"/>
</dbReference>
<geneLocation type="mitochondrion" evidence="1"/>
<reference evidence="1" key="1">
    <citation type="journal article" date="2015" name="Genome Biol. Evol.">
        <title>Organellar Genomes of White Spruce (Picea glauca): Assembly and Annotation.</title>
        <authorList>
            <person name="Jackman S.D."/>
            <person name="Warren R.L."/>
            <person name="Gibb E.A."/>
            <person name="Vandervalk B.P."/>
            <person name="Mohamadi H."/>
            <person name="Chu J."/>
            <person name="Raymond A."/>
            <person name="Pleasance S."/>
            <person name="Coope R."/>
            <person name="Wildung M.R."/>
            <person name="Ritland C.E."/>
            <person name="Bousquet J."/>
            <person name="Jones S.J."/>
            <person name="Bohlmann J."/>
            <person name="Birol I."/>
        </authorList>
    </citation>
    <scope>NUCLEOTIDE SEQUENCE [LARGE SCALE GENOMIC DNA]</scope>
    <source>
        <tissue evidence="1">Flushing bud</tissue>
    </source>
</reference>
<accession>A0A117NIG6</accession>
<dbReference type="AlphaFoldDB" id="A0A117NIG6"/>
<gene>
    <name evidence="1" type="ORF">ABT39_MTgene3170</name>
</gene>